<protein>
    <submittedName>
        <fullName evidence="1">Uncharacterized protein</fullName>
    </submittedName>
</protein>
<keyword evidence="1" id="KW-0614">Plasmid</keyword>
<reference evidence="1 2" key="1">
    <citation type="submission" date="2016-01" db="EMBL/GenBank/DDBJ databases">
        <title>Complete genome and mega plasmid sequence of Sphingomonas panacis DCY99 elicits systemic resistance in rice to Xanthomonas oryzae.</title>
        <authorList>
            <person name="Kim Y.J."/>
            <person name="Yang D.C."/>
            <person name="Sing P."/>
        </authorList>
    </citation>
    <scope>NUCLEOTIDE SEQUENCE [LARGE SCALE GENOMIC DNA]</scope>
    <source>
        <strain evidence="1 2">DCY99</strain>
        <plasmid evidence="2">Plasmid</plasmid>
    </source>
</reference>
<sequence>MRHRYVAGAYGLVAADPVTLAKEYLSARYATSHEFITEEARANWVAAVAAFGVYAWGARFHAACTASFCGPAAQQKEPVCDSCASADIVRDASAMWDSRTGQWSFVDIYDCHTCQACEREGDTIVRWRPHQGVEPIFRFIQEAPAC</sequence>
<keyword evidence="2" id="KW-1185">Reference proteome</keyword>
<name>A0A1B3ZI92_9SPHN</name>
<dbReference type="Proteomes" id="UP000094256">
    <property type="component" value="Plasmid unnamed"/>
</dbReference>
<evidence type="ECO:0000313" key="1">
    <source>
        <dbReference type="EMBL" id="AOH87133.1"/>
    </source>
</evidence>
<evidence type="ECO:0000313" key="2">
    <source>
        <dbReference type="Proteomes" id="UP000094256"/>
    </source>
</evidence>
<accession>A0A1B3ZI92</accession>
<dbReference type="OrthoDB" id="8243488at2"/>
<dbReference type="RefSeq" id="WP_069207703.1">
    <property type="nucleotide sequence ID" value="NZ_CP014169.1"/>
</dbReference>
<organism evidence="1 2">
    <name type="scientific">Sphingomonas panacis</name>
    <dbReference type="NCBI Taxonomy" id="1560345"/>
    <lineage>
        <taxon>Bacteria</taxon>
        <taxon>Pseudomonadati</taxon>
        <taxon>Pseudomonadota</taxon>
        <taxon>Alphaproteobacteria</taxon>
        <taxon>Sphingomonadales</taxon>
        <taxon>Sphingomonadaceae</taxon>
        <taxon>Sphingomonas</taxon>
    </lineage>
</organism>
<dbReference type="AlphaFoldDB" id="A0A1B3ZI92"/>
<gene>
    <name evidence="1" type="ORF">AWL63_23455</name>
</gene>
<dbReference type="KEGG" id="span:AWL63_23455"/>
<proteinExistence type="predicted"/>
<dbReference type="EMBL" id="CP014169">
    <property type="protein sequence ID" value="AOH87133.1"/>
    <property type="molecule type" value="Genomic_DNA"/>
</dbReference>
<geneLocation type="plasmid" evidence="2"/>